<evidence type="ECO:0000313" key="1">
    <source>
        <dbReference type="EMBL" id="CAH0382452.1"/>
    </source>
</evidence>
<gene>
    <name evidence="1" type="ORF">BEMITA_LOCUS1992</name>
</gene>
<evidence type="ECO:0000313" key="2">
    <source>
        <dbReference type="Proteomes" id="UP001152759"/>
    </source>
</evidence>
<proteinExistence type="predicted"/>
<protein>
    <submittedName>
        <fullName evidence="1">Uncharacterized protein</fullName>
    </submittedName>
</protein>
<sequence length="128" mass="14696">MFHLLENAAFVVDQIENVEVEDFEIKNFEVQNDEFQNDQFPNKEIPFEFNQAYQNDEIPLNEFIELDNFIHALEYNEVQLLGVEIQNPQISSTDGDLGEHATFLDIDDRSTVILELGNNNNVVSSSGD</sequence>
<dbReference type="EMBL" id="OU963862">
    <property type="protein sequence ID" value="CAH0382452.1"/>
    <property type="molecule type" value="Genomic_DNA"/>
</dbReference>
<name>A0A9P0EX17_BEMTA</name>
<reference evidence="1" key="1">
    <citation type="submission" date="2021-12" db="EMBL/GenBank/DDBJ databases">
        <authorList>
            <person name="King R."/>
        </authorList>
    </citation>
    <scope>NUCLEOTIDE SEQUENCE</scope>
</reference>
<dbReference type="AlphaFoldDB" id="A0A9P0EX17"/>
<organism evidence="1 2">
    <name type="scientific">Bemisia tabaci</name>
    <name type="common">Sweetpotato whitefly</name>
    <name type="synonym">Aleurodes tabaci</name>
    <dbReference type="NCBI Taxonomy" id="7038"/>
    <lineage>
        <taxon>Eukaryota</taxon>
        <taxon>Metazoa</taxon>
        <taxon>Ecdysozoa</taxon>
        <taxon>Arthropoda</taxon>
        <taxon>Hexapoda</taxon>
        <taxon>Insecta</taxon>
        <taxon>Pterygota</taxon>
        <taxon>Neoptera</taxon>
        <taxon>Paraneoptera</taxon>
        <taxon>Hemiptera</taxon>
        <taxon>Sternorrhyncha</taxon>
        <taxon>Aleyrodoidea</taxon>
        <taxon>Aleyrodidae</taxon>
        <taxon>Aleyrodinae</taxon>
        <taxon>Bemisia</taxon>
    </lineage>
</organism>
<dbReference type="Proteomes" id="UP001152759">
    <property type="component" value="Chromosome 1"/>
</dbReference>
<keyword evidence="2" id="KW-1185">Reference proteome</keyword>
<accession>A0A9P0EX17</accession>